<dbReference type="OrthoDB" id="9791366at2"/>
<dbReference type="GO" id="GO:0016020">
    <property type="term" value="C:membrane"/>
    <property type="evidence" value="ECO:0007669"/>
    <property type="project" value="TreeGrafter"/>
</dbReference>
<dbReference type="KEGG" id="spha:D3Y57_16660"/>
<dbReference type="RefSeq" id="WP_121154395.1">
    <property type="nucleotide sequence ID" value="NZ_CP032829.1"/>
</dbReference>
<dbReference type="PANTHER" id="PTHR43798">
    <property type="entry name" value="MONOACYLGLYCEROL LIPASE"/>
    <property type="match status" value="1"/>
</dbReference>
<sequence length="284" mass="31090">MTFIDSFWWSNDGLRLHYRDYAGATDKPVIVCLPGLTRNARDFDALATRLAGRWRVLAVEFRGRGESAYAKDAMTYVPLTYVQDVEALLTELAVQRVILLGTSLGGIVSMILASMDRERIAGVILNDIGPDIEPRGLERIRGYVGRTGPWPTWLHAARWLSENNASTYPNYDLSDWLVMAKRAFRLTSTGRIVADYDKKISEPFRLAGGEAGQDLWPVLTGMGSVPTLVLHGELSDVLSEATAQAMVAKLPNARYTNVSGVGHAPALDEPAALAAIDAFLPDLA</sequence>
<dbReference type="InterPro" id="IPR000073">
    <property type="entry name" value="AB_hydrolase_1"/>
</dbReference>
<dbReference type="Pfam" id="PF12697">
    <property type="entry name" value="Abhydrolase_6"/>
    <property type="match status" value="1"/>
</dbReference>
<evidence type="ECO:0000259" key="1">
    <source>
        <dbReference type="Pfam" id="PF12697"/>
    </source>
</evidence>
<dbReference type="EMBL" id="CP032829">
    <property type="protein sequence ID" value="AYJ87265.1"/>
    <property type="molecule type" value="Genomic_DNA"/>
</dbReference>
<dbReference type="AlphaFoldDB" id="A0A494TQ87"/>
<dbReference type="Gene3D" id="3.40.50.1820">
    <property type="entry name" value="alpha/beta hydrolase"/>
    <property type="match status" value="1"/>
</dbReference>
<dbReference type="InterPro" id="IPR029058">
    <property type="entry name" value="AB_hydrolase_fold"/>
</dbReference>
<dbReference type="InterPro" id="IPR050266">
    <property type="entry name" value="AB_hydrolase_sf"/>
</dbReference>
<name>A0A494TQ87_SPHPE</name>
<evidence type="ECO:0000313" key="2">
    <source>
        <dbReference type="EMBL" id="AYJ87265.1"/>
    </source>
</evidence>
<feature type="domain" description="AB hydrolase-1" evidence="1">
    <location>
        <begin position="30"/>
        <end position="275"/>
    </location>
</feature>
<dbReference type="PANTHER" id="PTHR43798:SF33">
    <property type="entry name" value="HYDROLASE, PUTATIVE (AFU_ORTHOLOGUE AFUA_2G14860)-RELATED"/>
    <property type="match status" value="1"/>
</dbReference>
<keyword evidence="2" id="KW-0378">Hydrolase</keyword>
<keyword evidence="3" id="KW-1185">Reference proteome</keyword>
<organism evidence="2 3">
    <name type="scientific">Sphingomonas paeninsulae</name>
    <dbReference type="NCBI Taxonomy" id="2319844"/>
    <lineage>
        <taxon>Bacteria</taxon>
        <taxon>Pseudomonadati</taxon>
        <taxon>Pseudomonadota</taxon>
        <taxon>Alphaproteobacteria</taxon>
        <taxon>Sphingomonadales</taxon>
        <taxon>Sphingomonadaceae</taxon>
        <taxon>Sphingomonas</taxon>
    </lineage>
</organism>
<protein>
    <submittedName>
        <fullName evidence="2">Alpha/beta hydrolase</fullName>
    </submittedName>
</protein>
<evidence type="ECO:0000313" key="3">
    <source>
        <dbReference type="Proteomes" id="UP000276254"/>
    </source>
</evidence>
<dbReference type="GO" id="GO:0016787">
    <property type="term" value="F:hydrolase activity"/>
    <property type="evidence" value="ECO:0007669"/>
    <property type="project" value="UniProtKB-KW"/>
</dbReference>
<dbReference type="SUPFAM" id="SSF53474">
    <property type="entry name" value="alpha/beta-Hydrolases"/>
    <property type="match status" value="1"/>
</dbReference>
<dbReference type="Proteomes" id="UP000276254">
    <property type="component" value="Chromosome"/>
</dbReference>
<reference evidence="2 3" key="1">
    <citation type="submission" date="2018-09" db="EMBL/GenBank/DDBJ databases">
        <title>Sphingomonas peninsula sp. nov., isolated from fildes peninsula, Antarctic soil.</title>
        <authorList>
            <person name="Yingchao G."/>
        </authorList>
    </citation>
    <scope>NUCLEOTIDE SEQUENCE [LARGE SCALE GENOMIC DNA]</scope>
    <source>
        <strain evidence="2 3">YZ-8</strain>
    </source>
</reference>
<gene>
    <name evidence="2" type="ORF">D3Y57_16660</name>
</gene>
<proteinExistence type="predicted"/>
<accession>A0A494TQ87</accession>